<evidence type="ECO:0000313" key="4">
    <source>
        <dbReference type="EMBL" id="EIC02649.1"/>
    </source>
</evidence>
<dbReference type="Pfam" id="PF00128">
    <property type="entry name" value="Alpha-amylase"/>
    <property type="match status" value="1"/>
</dbReference>
<evidence type="ECO:0000256" key="1">
    <source>
        <dbReference type="ARBA" id="ARBA00008061"/>
    </source>
</evidence>
<dbReference type="OrthoDB" id="9805159at2"/>
<gene>
    <name evidence="4" type="ORF">TresaDRAFT_1929</name>
</gene>
<dbReference type="GO" id="GO:0009313">
    <property type="term" value="P:oligosaccharide catabolic process"/>
    <property type="evidence" value="ECO:0007669"/>
    <property type="project" value="TreeGrafter"/>
</dbReference>
<evidence type="ECO:0000259" key="3">
    <source>
        <dbReference type="SMART" id="SM00642"/>
    </source>
</evidence>
<name>H7EIJ8_9SPIR</name>
<dbReference type="Gene3D" id="2.60.40.10">
    <property type="entry name" value="Immunoglobulins"/>
    <property type="match status" value="1"/>
</dbReference>
<dbReference type="InterPro" id="IPR017853">
    <property type="entry name" value="GH"/>
</dbReference>
<dbReference type="eggNOG" id="COG0366">
    <property type="taxonomic scope" value="Bacteria"/>
</dbReference>
<dbReference type="InterPro" id="IPR045857">
    <property type="entry name" value="O16G_dom_2"/>
</dbReference>
<proteinExistence type="inferred from homology"/>
<keyword evidence="5" id="KW-1185">Reference proteome</keyword>
<protein>
    <submittedName>
        <fullName evidence="4">Alpha amylase catalytic region</fullName>
    </submittedName>
</protein>
<feature type="chain" id="PRO_5003608697" evidence="2">
    <location>
        <begin position="27"/>
        <end position="668"/>
    </location>
</feature>
<feature type="domain" description="Glycosyl hydrolase family 13 catalytic" evidence="3">
    <location>
        <begin position="78"/>
        <end position="451"/>
    </location>
</feature>
<dbReference type="PANTHER" id="PTHR10357:SF179">
    <property type="entry name" value="NEUTRAL AND BASIC AMINO ACID TRANSPORT PROTEIN RBAT"/>
    <property type="match status" value="1"/>
</dbReference>
<keyword evidence="2" id="KW-0732">Signal</keyword>
<reference evidence="4 5" key="1">
    <citation type="submission" date="2011-09" db="EMBL/GenBank/DDBJ databases">
        <title>The draft genome of Treponema saccharophilum DSM 2985.</title>
        <authorList>
            <consortium name="US DOE Joint Genome Institute (JGI-PGF)"/>
            <person name="Lucas S."/>
            <person name="Copeland A."/>
            <person name="Lapidus A."/>
            <person name="Glavina del Rio T."/>
            <person name="Dalin E."/>
            <person name="Tice H."/>
            <person name="Bruce D."/>
            <person name="Goodwin L."/>
            <person name="Pitluck S."/>
            <person name="Peters L."/>
            <person name="Kyrpides N."/>
            <person name="Mavromatis K."/>
            <person name="Ivanova N."/>
            <person name="Markowitz V."/>
            <person name="Cheng J.-F."/>
            <person name="Hugenholtz P."/>
            <person name="Woyke T."/>
            <person name="Wu D."/>
            <person name="Gronow S."/>
            <person name="Wellnitz S."/>
            <person name="Brambilla E."/>
            <person name="Klenk H.-P."/>
            <person name="Eisen J.A."/>
        </authorList>
    </citation>
    <scope>NUCLEOTIDE SEQUENCE [LARGE SCALE GENOMIC DNA]</scope>
    <source>
        <strain evidence="4 5">DSM 2985</strain>
    </source>
</reference>
<dbReference type="InterPro" id="IPR006047">
    <property type="entry name" value="GH13_cat_dom"/>
</dbReference>
<dbReference type="RefSeq" id="WP_002702801.1">
    <property type="nucleotide sequence ID" value="NZ_AGRW01000036.1"/>
</dbReference>
<comment type="caution">
    <text evidence="4">The sequence shown here is derived from an EMBL/GenBank/DDBJ whole genome shotgun (WGS) entry which is preliminary data.</text>
</comment>
<dbReference type="EMBL" id="AGRW01000036">
    <property type="protein sequence ID" value="EIC02649.1"/>
    <property type="molecule type" value="Genomic_DNA"/>
</dbReference>
<dbReference type="Gene3D" id="3.20.20.80">
    <property type="entry name" value="Glycosidases"/>
    <property type="match status" value="1"/>
</dbReference>
<sequence>MKKADFITAAVLASLLASLLAGCSTAGNIGKSAESEAELFEFTGDRNYTSAKNAVPADAKNQSAGLSENWWKESSFYHIWVKSFADSDGDGCGDLNGIAQKLGYIQETLGCDSIWLSPIFDCAGKGTANSTNMHGYDTTDYYSLNRLFGTERDLDELISECHRRGMKIIFDFVPNHTSSSHPWFKDAQQGGTRRDWYMWSREKLSWAPMGNSETWFENRGAYYYGAFGGGMPDLNYRNYEVREEMKNVARYWLNRGFDGMRIDAAIYLVEEKGKYSNSAETHAWFRELRAELDKYESPKFMVGETWLSNDRDALDEYFGGGSEFHAVLDFDQGLPVIDSVAREKDSLASTIRANPAENEGYGTFLGNHDEYAGRFATTLGADRKKINLATALSLLRPTVPFIYYGNEIGQKESSMGGDLRLRGPFLWDMAEEESSQPNSTLSLNRTLLELRKRFPSVFSRGTVRKLSSRDKALAAYELSGSEGSLLCVYNFSSAAVPSAQFDGASDERNVSLLVGDSESPLPSFGGNSVVVRNIAPLAFRVYFLGKAGMENVYDDEEYVEGEKYDAEDDKSPVYIPAESMYLRGSMNGWGGTKMRRTEDKKTGDVIWLCTFTFETPGNIEFKFCITDGPVWGANWGTATGANIAATVEKGTYLFQFNEKKQTHSVSKM</sequence>
<dbReference type="SUPFAM" id="SSF51445">
    <property type="entry name" value="(Trans)glycosidases"/>
    <property type="match status" value="1"/>
</dbReference>
<dbReference type="STRING" id="907348.TresaDRAFT_1929"/>
<dbReference type="SMART" id="SM00642">
    <property type="entry name" value="Aamy"/>
    <property type="match status" value="1"/>
</dbReference>
<dbReference type="InterPro" id="IPR013783">
    <property type="entry name" value="Ig-like_fold"/>
</dbReference>
<accession>H7EIJ8</accession>
<dbReference type="PATRIC" id="fig|907348.3.peg.648"/>
<evidence type="ECO:0000313" key="5">
    <source>
        <dbReference type="Proteomes" id="UP000003571"/>
    </source>
</evidence>
<dbReference type="PANTHER" id="PTHR10357">
    <property type="entry name" value="ALPHA-AMYLASE FAMILY MEMBER"/>
    <property type="match status" value="1"/>
</dbReference>
<dbReference type="Proteomes" id="UP000003571">
    <property type="component" value="Unassembled WGS sequence"/>
</dbReference>
<comment type="similarity">
    <text evidence="1">Belongs to the glycosyl hydrolase 13 family.</text>
</comment>
<dbReference type="GO" id="GO:0004556">
    <property type="term" value="F:alpha-amylase activity"/>
    <property type="evidence" value="ECO:0007669"/>
    <property type="project" value="TreeGrafter"/>
</dbReference>
<dbReference type="PROSITE" id="PS51257">
    <property type="entry name" value="PROKAR_LIPOPROTEIN"/>
    <property type="match status" value="1"/>
</dbReference>
<evidence type="ECO:0000256" key="2">
    <source>
        <dbReference type="SAM" id="SignalP"/>
    </source>
</evidence>
<feature type="signal peptide" evidence="2">
    <location>
        <begin position="1"/>
        <end position="26"/>
    </location>
</feature>
<organism evidence="4 5">
    <name type="scientific">Treponema saccharophilum DSM 2985</name>
    <dbReference type="NCBI Taxonomy" id="907348"/>
    <lineage>
        <taxon>Bacteria</taxon>
        <taxon>Pseudomonadati</taxon>
        <taxon>Spirochaetota</taxon>
        <taxon>Spirochaetia</taxon>
        <taxon>Spirochaetales</taxon>
        <taxon>Treponemataceae</taxon>
        <taxon>Treponema</taxon>
    </lineage>
</organism>
<dbReference type="AlphaFoldDB" id="H7EIJ8"/>
<dbReference type="Gene3D" id="3.90.400.10">
    <property type="entry name" value="Oligo-1,6-glucosidase, Domain 2"/>
    <property type="match status" value="1"/>
</dbReference>